<organism evidence="2 3">
    <name type="scientific">Marinactinospora rubrisoli</name>
    <dbReference type="NCBI Taxonomy" id="2715399"/>
    <lineage>
        <taxon>Bacteria</taxon>
        <taxon>Bacillati</taxon>
        <taxon>Actinomycetota</taxon>
        <taxon>Actinomycetes</taxon>
        <taxon>Streptosporangiales</taxon>
        <taxon>Nocardiopsidaceae</taxon>
        <taxon>Marinactinospora</taxon>
    </lineage>
</organism>
<feature type="region of interest" description="Disordered" evidence="1">
    <location>
        <begin position="87"/>
        <end position="107"/>
    </location>
</feature>
<name>A0ABW2KMX6_9ACTN</name>
<evidence type="ECO:0000256" key="1">
    <source>
        <dbReference type="SAM" id="MobiDB-lite"/>
    </source>
</evidence>
<sequence>MGGTPMSRRPEEPPGGWTDADRVPEGQQRTRASARRPDEIVIQRATKYRPYEVIKRSGRWYVRNTRDGRTTGPYRRAEALGAARIENDRAPAPVEHVSRGAGIQKTRRGEWQVVDVDGTPTPMYAPTKREAIERVHLMWRVRDMTAEDNATA</sequence>
<keyword evidence="3" id="KW-1185">Reference proteome</keyword>
<proteinExistence type="predicted"/>
<reference evidence="3" key="1">
    <citation type="journal article" date="2019" name="Int. J. Syst. Evol. Microbiol.">
        <title>The Global Catalogue of Microorganisms (GCM) 10K type strain sequencing project: providing services to taxonomists for standard genome sequencing and annotation.</title>
        <authorList>
            <consortium name="The Broad Institute Genomics Platform"/>
            <consortium name="The Broad Institute Genome Sequencing Center for Infectious Disease"/>
            <person name="Wu L."/>
            <person name="Ma J."/>
        </authorList>
    </citation>
    <scope>NUCLEOTIDE SEQUENCE [LARGE SCALE GENOMIC DNA]</scope>
    <source>
        <strain evidence="3">CGMCC 4.7382</strain>
    </source>
</reference>
<dbReference type="Proteomes" id="UP001596540">
    <property type="component" value="Unassembled WGS sequence"/>
</dbReference>
<evidence type="ECO:0000313" key="3">
    <source>
        <dbReference type="Proteomes" id="UP001596540"/>
    </source>
</evidence>
<accession>A0ABW2KMX6</accession>
<dbReference type="EMBL" id="JBHTBH010000014">
    <property type="protein sequence ID" value="MFC7330789.1"/>
    <property type="molecule type" value="Genomic_DNA"/>
</dbReference>
<protein>
    <submittedName>
        <fullName evidence="2">Uncharacterized protein</fullName>
    </submittedName>
</protein>
<comment type="caution">
    <text evidence="2">The sequence shown here is derived from an EMBL/GenBank/DDBJ whole genome shotgun (WGS) entry which is preliminary data.</text>
</comment>
<dbReference type="RefSeq" id="WP_379873436.1">
    <property type="nucleotide sequence ID" value="NZ_JBHTBH010000014.1"/>
</dbReference>
<feature type="region of interest" description="Disordered" evidence="1">
    <location>
        <begin position="1"/>
        <end position="38"/>
    </location>
</feature>
<evidence type="ECO:0000313" key="2">
    <source>
        <dbReference type="EMBL" id="MFC7330789.1"/>
    </source>
</evidence>
<gene>
    <name evidence="2" type="ORF">ACFQRF_23940</name>
</gene>